<evidence type="ECO:0000256" key="1">
    <source>
        <dbReference type="ARBA" id="ARBA00009580"/>
    </source>
</evidence>
<feature type="domain" description="Tyrosine specific protein phosphatases" evidence="2">
    <location>
        <begin position="180"/>
        <end position="243"/>
    </location>
</feature>
<proteinExistence type="inferred from homology"/>
<dbReference type="PROSITE" id="PS50056">
    <property type="entry name" value="TYR_PHOSPHATASE_2"/>
    <property type="match status" value="1"/>
</dbReference>
<dbReference type="PANTHER" id="PTHR31126:SF1">
    <property type="entry name" value="TYROSINE SPECIFIC PROTEIN PHOSPHATASES DOMAIN-CONTAINING PROTEIN"/>
    <property type="match status" value="1"/>
</dbReference>
<comment type="caution">
    <text evidence="3">The sequence shown here is derived from an EMBL/GenBank/DDBJ whole genome shotgun (WGS) entry which is preliminary data.</text>
</comment>
<evidence type="ECO:0000313" key="4">
    <source>
        <dbReference type="Proteomes" id="UP000632339"/>
    </source>
</evidence>
<dbReference type="PROSITE" id="PS51257">
    <property type="entry name" value="PROKAR_LIPOPROTEIN"/>
    <property type="match status" value="1"/>
</dbReference>
<dbReference type="InterPro" id="IPR029021">
    <property type="entry name" value="Prot-tyrosine_phosphatase-like"/>
</dbReference>
<reference evidence="4" key="1">
    <citation type="journal article" date="2019" name="Int. J. Syst. Evol. Microbiol.">
        <title>The Global Catalogue of Microorganisms (GCM) 10K type strain sequencing project: providing services to taxonomists for standard genome sequencing and annotation.</title>
        <authorList>
            <consortium name="The Broad Institute Genomics Platform"/>
            <consortium name="The Broad Institute Genome Sequencing Center for Infectious Disease"/>
            <person name="Wu L."/>
            <person name="Ma J."/>
        </authorList>
    </citation>
    <scope>NUCLEOTIDE SEQUENCE [LARGE SCALE GENOMIC DNA]</scope>
    <source>
        <strain evidence="4">CGMCC 1.6375</strain>
    </source>
</reference>
<sequence>MISGNYKKPSALKSSASIRLFIILAGISFSCKVAVPAEHDGKSAYQDLLQHGGDSATVASRYIGLENTVNFRDLGGLKTRDGRTVRKGLIYRSDNLAKLEDDDFGRFNALRIATVYDLRTDHEIAGKEDHLPANVHYLHTPVVQDNAGEIKGLRKRVLNGEISEQEAKDMTAKFYADAVTVHVAAVKDILKQIINADQPVLYHCSAGKDRTGIVSALILSIVNVDRQIIVDDYMLSNYYRRARAEKKLGKAKLGRVIKPKLNMKAIEVLSTVDESFINATFNAIDSTYGGIEPFIEKELGIDKAARKALVEKFTE</sequence>
<protein>
    <submittedName>
        <fullName evidence="3">Protein-tyrosine-phosphatase</fullName>
    </submittedName>
</protein>
<dbReference type="RefSeq" id="WP_019945262.1">
    <property type="nucleotide sequence ID" value="NZ_BMLI01000004.1"/>
</dbReference>
<evidence type="ECO:0000313" key="3">
    <source>
        <dbReference type="EMBL" id="GGN12404.1"/>
    </source>
</evidence>
<name>A0ABQ2II54_9BACT</name>
<accession>A0ABQ2II54</accession>
<comment type="similarity">
    <text evidence="1">Belongs to the protein-tyrosine phosphatase family.</text>
</comment>
<gene>
    <name evidence="3" type="ORF">GCM10010967_55580</name>
</gene>
<dbReference type="InterPro" id="IPR000387">
    <property type="entry name" value="Tyr_Pase_dom"/>
</dbReference>
<dbReference type="SUPFAM" id="SSF52799">
    <property type="entry name" value="(Phosphotyrosine protein) phosphatases II"/>
    <property type="match status" value="1"/>
</dbReference>
<dbReference type="PANTHER" id="PTHR31126">
    <property type="entry name" value="TYROSINE-PROTEIN PHOSPHATASE"/>
    <property type="match status" value="1"/>
</dbReference>
<keyword evidence="4" id="KW-1185">Reference proteome</keyword>
<evidence type="ECO:0000259" key="2">
    <source>
        <dbReference type="PROSITE" id="PS50056"/>
    </source>
</evidence>
<organism evidence="3 4">
    <name type="scientific">Dyadobacter beijingensis</name>
    <dbReference type="NCBI Taxonomy" id="365489"/>
    <lineage>
        <taxon>Bacteria</taxon>
        <taxon>Pseudomonadati</taxon>
        <taxon>Bacteroidota</taxon>
        <taxon>Cytophagia</taxon>
        <taxon>Cytophagales</taxon>
        <taxon>Spirosomataceae</taxon>
        <taxon>Dyadobacter</taxon>
    </lineage>
</organism>
<dbReference type="Pfam" id="PF13350">
    <property type="entry name" value="Y_phosphatase3"/>
    <property type="match status" value="1"/>
</dbReference>
<dbReference type="EMBL" id="BMLI01000004">
    <property type="protein sequence ID" value="GGN12404.1"/>
    <property type="molecule type" value="Genomic_DNA"/>
</dbReference>
<dbReference type="Proteomes" id="UP000632339">
    <property type="component" value="Unassembled WGS sequence"/>
</dbReference>
<dbReference type="InterPro" id="IPR026893">
    <property type="entry name" value="Tyr/Ser_Pase_IphP-type"/>
</dbReference>
<dbReference type="Gene3D" id="3.90.190.10">
    <property type="entry name" value="Protein tyrosine phosphatase superfamily"/>
    <property type="match status" value="1"/>
</dbReference>